<feature type="transmembrane region" description="Helical" evidence="1">
    <location>
        <begin position="30"/>
        <end position="50"/>
    </location>
</feature>
<keyword evidence="1" id="KW-0472">Membrane</keyword>
<comment type="caution">
    <text evidence="2">The sequence shown here is derived from an EMBL/GenBank/DDBJ whole genome shotgun (WGS) entry which is preliminary data.</text>
</comment>
<feature type="transmembrane region" description="Helical" evidence="1">
    <location>
        <begin position="148"/>
        <end position="170"/>
    </location>
</feature>
<gene>
    <name evidence="2" type="ORF">IPV26_15395</name>
</gene>
<dbReference type="EMBL" id="JADIJS010000003">
    <property type="protein sequence ID" value="MBO1041052.1"/>
    <property type="molecule type" value="Genomic_DNA"/>
</dbReference>
<evidence type="ECO:0008006" key="4">
    <source>
        <dbReference type="Google" id="ProtNLM"/>
    </source>
</evidence>
<accession>A0ABS3K2C1</accession>
<feature type="transmembrane region" description="Helical" evidence="1">
    <location>
        <begin position="212"/>
        <end position="238"/>
    </location>
</feature>
<protein>
    <recommendedName>
        <fullName evidence="4">YrhK domain-containing protein</fullName>
    </recommendedName>
</protein>
<evidence type="ECO:0000256" key="1">
    <source>
        <dbReference type="SAM" id="Phobius"/>
    </source>
</evidence>
<reference evidence="2 3" key="1">
    <citation type="submission" date="2020-10" db="EMBL/GenBank/DDBJ databases">
        <title>Genomic characterization of underground lake bacteria from Wind Cave National Park: Insight into the archetypical LuxI/LuxR and identification of LuxR solos.</title>
        <authorList>
            <person name="Wengert P.C."/>
            <person name="Savka M.A."/>
        </authorList>
    </citation>
    <scope>NUCLEOTIDE SEQUENCE [LARGE SCALE GENOMIC DNA]</scope>
    <source>
        <strain evidence="2 3">SD316</strain>
    </source>
</reference>
<keyword evidence="1" id="KW-0812">Transmembrane</keyword>
<evidence type="ECO:0000313" key="2">
    <source>
        <dbReference type="EMBL" id="MBO1041052.1"/>
    </source>
</evidence>
<dbReference type="RefSeq" id="WP_207489422.1">
    <property type="nucleotide sequence ID" value="NZ_JADIJS010000003.1"/>
</dbReference>
<proteinExistence type="predicted"/>
<feature type="transmembrane region" description="Helical" evidence="1">
    <location>
        <begin position="182"/>
        <end position="206"/>
    </location>
</feature>
<organism evidence="2 3">
    <name type="scientific">Brucella pituitosa</name>
    <dbReference type="NCBI Taxonomy" id="571256"/>
    <lineage>
        <taxon>Bacteria</taxon>
        <taxon>Pseudomonadati</taxon>
        <taxon>Pseudomonadota</taxon>
        <taxon>Alphaproteobacteria</taxon>
        <taxon>Hyphomicrobiales</taxon>
        <taxon>Brucellaceae</taxon>
        <taxon>Brucella/Ochrobactrum group</taxon>
        <taxon>Brucella</taxon>
    </lineage>
</organism>
<evidence type="ECO:0000313" key="3">
    <source>
        <dbReference type="Proteomes" id="UP000718278"/>
    </source>
</evidence>
<sequence length="246" mass="27403">MHRKGLTFENQLLRADHVPFWRTEAYNKNIGVSFAVGAALFALASILMFISLERPALSNLTNLTFFLGSVPFTIAASLQHFQSANSSMPQDAPQSQLPSGQIHLVGFQPRSAGWWSSFSQWLGTIAFNISTFNAIAPQSQEFLDTLEIWAPNFEGSILFLISGYLAYIEVGNRYWSWRPKSLAWQIVFINLLGCITFMISAIAPVAPKPETIGWFLTYSNSYTLTGAICFFISALLLVKESRKASV</sequence>
<name>A0ABS3K2C1_9HYPH</name>
<feature type="transmembrane region" description="Helical" evidence="1">
    <location>
        <begin position="62"/>
        <end position="81"/>
    </location>
</feature>
<dbReference type="Proteomes" id="UP000718278">
    <property type="component" value="Unassembled WGS sequence"/>
</dbReference>
<keyword evidence="1" id="KW-1133">Transmembrane helix</keyword>
<keyword evidence="3" id="KW-1185">Reference proteome</keyword>